<feature type="domain" description="NnrU" evidence="6">
    <location>
        <begin position="4"/>
        <end position="211"/>
    </location>
</feature>
<evidence type="ECO:0000259" key="6">
    <source>
        <dbReference type="Pfam" id="PF07298"/>
    </source>
</evidence>
<dbReference type="Pfam" id="PF07298">
    <property type="entry name" value="NnrU"/>
    <property type="match status" value="1"/>
</dbReference>
<dbReference type="AlphaFoldDB" id="A0A917F9S9"/>
<organism evidence="7 8">
    <name type="scientific">Terasakiella brassicae</name>
    <dbReference type="NCBI Taxonomy" id="1634917"/>
    <lineage>
        <taxon>Bacteria</taxon>
        <taxon>Pseudomonadati</taxon>
        <taxon>Pseudomonadota</taxon>
        <taxon>Alphaproteobacteria</taxon>
        <taxon>Rhodospirillales</taxon>
        <taxon>Terasakiellaceae</taxon>
        <taxon>Terasakiella</taxon>
    </lineage>
</organism>
<accession>A0A917F9S9</accession>
<feature type="transmembrane region" description="Helical" evidence="5">
    <location>
        <begin position="35"/>
        <end position="53"/>
    </location>
</feature>
<keyword evidence="8" id="KW-1185">Reference proteome</keyword>
<evidence type="ECO:0000256" key="3">
    <source>
        <dbReference type="ARBA" id="ARBA00022989"/>
    </source>
</evidence>
<feature type="transmembrane region" description="Helical" evidence="5">
    <location>
        <begin position="6"/>
        <end position="23"/>
    </location>
</feature>
<dbReference type="Proteomes" id="UP000632498">
    <property type="component" value="Unassembled WGS sequence"/>
</dbReference>
<evidence type="ECO:0000256" key="1">
    <source>
        <dbReference type="ARBA" id="ARBA00004141"/>
    </source>
</evidence>
<feature type="transmembrane region" description="Helical" evidence="5">
    <location>
        <begin position="111"/>
        <end position="131"/>
    </location>
</feature>
<evidence type="ECO:0000256" key="5">
    <source>
        <dbReference type="SAM" id="Phobius"/>
    </source>
</evidence>
<dbReference type="RefSeq" id="WP_188663759.1">
    <property type="nucleotide sequence ID" value="NZ_BMHV01000010.1"/>
</dbReference>
<evidence type="ECO:0000313" key="7">
    <source>
        <dbReference type="EMBL" id="GGF63275.1"/>
    </source>
</evidence>
<gene>
    <name evidence="7" type="ORF">GCM10011332_16520</name>
</gene>
<feature type="transmembrane region" description="Helical" evidence="5">
    <location>
        <begin position="73"/>
        <end position="90"/>
    </location>
</feature>
<keyword evidence="3 5" id="KW-1133">Transmembrane helix</keyword>
<reference evidence="7" key="1">
    <citation type="journal article" date="2014" name="Int. J. Syst. Evol. Microbiol.">
        <title>Complete genome sequence of Corynebacterium casei LMG S-19264T (=DSM 44701T), isolated from a smear-ripened cheese.</title>
        <authorList>
            <consortium name="US DOE Joint Genome Institute (JGI-PGF)"/>
            <person name="Walter F."/>
            <person name="Albersmeier A."/>
            <person name="Kalinowski J."/>
            <person name="Ruckert C."/>
        </authorList>
    </citation>
    <scope>NUCLEOTIDE SEQUENCE</scope>
    <source>
        <strain evidence="7">CGMCC 1.15254</strain>
    </source>
</reference>
<keyword evidence="2 5" id="KW-0812">Transmembrane</keyword>
<protein>
    <submittedName>
        <fullName evidence="7">Protein NnrU</fullName>
    </submittedName>
</protein>
<evidence type="ECO:0000256" key="2">
    <source>
        <dbReference type="ARBA" id="ARBA00022692"/>
    </source>
</evidence>
<feature type="transmembrane region" description="Helical" evidence="5">
    <location>
        <begin position="186"/>
        <end position="210"/>
    </location>
</feature>
<dbReference type="GO" id="GO:0016020">
    <property type="term" value="C:membrane"/>
    <property type="evidence" value="ECO:0007669"/>
    <property type="project" value="UniProtKB-SubCell"/>
</dbReference>
<dbReference type="EMBL" id="BMHV01000010">
    <property type="protein sequence ID" value="GGF63275.1"/>
    <property type="molecule type" value="Genomic_DNA"/>
</dbReference>
<feature type="transmembrane region" description="Helical" evidence="5">
    <location>
        <begin position="137"/>
        <end position="155"/>
    </location>
</feature>
<reference evidence="7" key="2">
    <citation type="submission" date="2020-09" db="EMBL/GenBank/DDBJ databases">
        <authorList>
            <person name="Sun Q."/>
            <person name="Zhou Y."/>
        </authorList>
    </citation>
    <scope>NUCLEOTIDE SEQUENCE</scope>
    <source>
        <strain evidence="7">CGMCC 1.15254</strain>
    </source>
</reference>
<dbReference type="InterPro" id="IPR009915">
    <property type="entry name" value="NnrU_dom"/>
</dbReference>
<name>A0A917F9S9_9PROT</name>
<comment type="caution">
    <text evidence="7">The sequence shown here is derived from an EMBL/GenBank/DDBJ whole genome shotgun (WGS) entry which is preliminary data.</text>
</comment>
<evidence type="ECO:0000256" key="4">
    <source>
        <dbReference type="ARBA" id="ARBA00023136"/>
    </source>
</evidence>
<proteinExistence type="predicted"/>
<sequence length="214" mass="24233">MSDLLFSVAVFLAAHIIPSYAPLRHSVVAKMGERSFMSVYGVISLALFVWLIYSYQQAPYVELWMMSQWMRHTVLFVMFWVCLLLVCTFSQPNPFSLGIGGKNFDPDHPGIVALTKHPAFWAFALWSFVHILPNGDVASVLFFGLMGGLSLYGPISLNKKRQDKMGIENWQDLQNRVKKGWPHIGWWRWLLALVLYGGLVMAHGPVIGVIPYSS</sequence>
<comment type="subcellular location">
    <subcellularLocation>
        <location evidence="1">Membrane</location>
        <topology evidence="1">Multi-pass membrane protein</topology>
    </subcellularLocation>
</comment>
<keyword evidence="4 5" id="KW-0472">Membrane</keyword>
<evidence type="ECO:0000313" key="8">
    <source>
        <dbReference type="Proteomes" id="UP000632498"/>
    </source>
</evidence>